<dbReference type="RefSeq" id="WP_135284165.1">
    <property type="nucleotide sequence ID" value="NZ_SMLL01000002.1"/>
</dbReference>
<dbReference type="AlphaFoldDB" id="A0A4Z0BVN0"/>
<comment type="caution">
    <text evidence="1">The sequence shown here is derived from an EMBL/GenBank/DDBJ whole genome shotgun (WGS) entry which is preliminary data.</text>
</comment>
<evidence type="ECO:0000313" key="2">
    <source>
        <dbReference type="Proteomes" id="UP000297564"/>
    </source>
</evidence>
<accession>A0A4Z0BVN0</accession>
<protein>
    <submittedName>
        <fullName evidence="1">Uncharacterized protein</fullName>
    </submittedName>
</protein>
<name>A0A4Z0BVN0_9BURK</name>
<dbReference type="EMBL" id="SMLL01000002">
    <property type="protein sequence ID" value="TFZ03366.1"/>
    <property type="molecule type" value="Genomic_DNA"/>
</dbReference>
<gene>
    <name evidence="1" type="ORF">EZ242_05645</name>
</gene>
<dbReference type="OrthoDB" id="8912452at2"/>
<dbReference type="Proteomes" id="UP000297564">
    <property type="component" value="Unassembled WGS sequence"/>
</dbReference>
<sequence length="91" mass="10510">MTKKKEDPTWDPVMGAEFHPLRALWEGANPPYPSEQSARWAIRQLQRRLADVGALGLHRGMLFIHMPKLVQVAREHAIEQATKRCVKKDRL</sequence>
<keyword evidence="2" id="KW-1185">Reference proteome</keyword>
<reference evidence="1 2" key="1">
    <citation type="submission" date="2019-03" db="EMBL/GenBank/DDBJ databases">
        <title>Ramlibacter rhizophilus CCTCC AB2015357, whole genome shotgun sequence.</title>
        <authorList>
            <person name="Zhang X."/>
            <person name="Feng G."/>
            <person name="Zhu H."/>
        </authorList>
    </citation>
    <scope>NUCLEOTIDE SEQUENCE [LARGE SCALE GENOMIC DNA]</scope>
    <source>
        <strain evidence="1 2">CCTCC AB2015357</strain>
    </source>
</reference>
<evidence type="ECO:0000313" key="1">
    <source>
        <dbReference type="EMBL" id="TFZ03366.1"/>
    </source>
</evidence>
<organism evidence="1 2">
    <name type="scientific">Ramlibacter rhizophilus</name>
    <dbReference type="NCBI Taxonomy" id="1781167"/>
    <lineage>
        <taxon>Bacteria</taxon>
        <taxon>Pseudomonadati</taxon>
        <taxon>Pseudomonadota</taxon>
        <taxon>Betaproteobacteria</taxon>
        <taxon>Burkholderiales</taxon>
        <taxon>Comamonadaceae</taxon>
        <taxon>Ramlibacter</taxon>
    </lineage>
</organism>
<proteinExistence type="predicted"/>